<dbReference type="InterPro" id="IPR006016">
    <property type="entry name" value="UspA"/>
</dbReference>
<feature type="domain" description="UspA" evidence="4">
    <location>
        <begin position="149"/>
        <end position="290"/>
    </location>
</feature>
<comment type="similarity">
    <text evidence="1">Belongs to the universal stress protein A family.</text>
</comment>
<evidence type="ECO:0000256" key="1">
    <source>
        <dbReference type="ARBA" id="ARBA00008791"/>
    </source>
</evidence>
<dbReference type="RefSeq" id="WP_310342236.1">
    <property type="nucleotide sequence ID" value="NZ_JAVDXQ010000001.1"/>
</dbReference>
<dbReference type="PANTHER" id="PTHR46268">
    <property type="entry name" value="STRESS RESPONSE PROTEIN NHAX"/>
    <property type="match status" value="1"/>
</dbReference>
<protein>
    <submittedName>
        <fullName evidence="5">Nucleotide-binding universal stress UspA family protein</fullName>
    </submittedName>
</protein>
<evidence type="ECO:0000259" key="4">
    <source>
        <dbReference type="Pfam" id="PF00582"/>
    </source>
</evidence>
<comment type="caution">
    <text evidence="5">The sequence shown here is derived from an EMBL/GenBank/DDBJ whole genome shotgun (WGS) entry which is preliminary data.</text>
</comment>
<dbReference type="PRINTS" id="PR01438">
    <property type="entry name" value="UNVRSLSTRESS"/>
</dbReference>
<dbReference type="InterPro" id="IPR014729">
    <property type="entry name" value="Rossmann-like_a/b/a_fold"/>
</dbReference>
<accession>A0ABU1Z4V2</accession>
<dbReference type="EMBL" id="JAVDXQ010000001">
    <property type="protein sequence ID" value="MDR7295642.1"/>
    <property type="molecule type" value="Genomic_DNA"/>
</dbReference>
<organism evidence="5 6">
    <name type="scientific">Pelomonas aquatica</name>
    <dbReference type="NCBI Taxonomy" id="431058"/>
    <lineage>
        <taxon>Bacteria</taxon>
        <taxon>Pseudomonadati</taxon>
        <taxon>Pseudomonadota</taxon>
        <taxon>Betaproteobacteria</taxon>
        <taxon>Burkholderiales</taxon>
        <taxon>Sphaerotilaceae</taxon>
        <taxon>Roseateles</taxon>
    </lineage>
</organism>
<reference evidence="5 6" key="1">
    <citation type="submission" date="2023-07" db="EMBL/GenBank/DDBJ databases">
        <title>Sorghum-associated microbial communities from plants grown in Nebraska, USA.</title>
        <authorList>
            <person name="Schachtman D."/>
        </authorList>
    </citation>
    <scope>NUCLEOTIDE SEQUENCE [LARGE SCALE GENOMIC DNA]</scope>
    <source>
        <strain evidence="5 6">BE310</strain>
    </source>
</reference>
<dbReference type="CDD" id="cd00293">
    <property type="entry name" value="USP-like"/>
    <property type="match status" value="2"/>
</dbReference>
<dbReference type="SUPFAM" id="SSF52402">
    <property type="entry name" value="Adenine nucleotide alpha hydrolases-like"/>
    <property type="match status" value="2"/>
</dbReference>
<keyword evidence="6" id="KW-1185">Reference proteome</keyword>
<dbReference type="PANTHER" id="PTHR46268:SF27">
    <property type="entry name" value="UNIVERSAL STRESS PROTEIN RV2623"/>
    <property type="match status" value="1"/>
</dbReference>
<evidence type="ECO:0000256" key="2">
    <source>
        <dbReference type="ARBA" id="ARBA00022741"/>
    </source>
</evidence>
<sequence>MTPFNAILVATDFSIDGNNAVRRAALLAHQHGAGLHILHVLKEPACRPLREWFTPLADIDLKAALARAALRRVAVEIAGAYDVTATVEVKVGDPLQALVQAAAHVDLVVLGRRGHGRLGTLRVGRTVERMLRVGRQPVLVVRKPADARYRKALLALDFTPGSDAAAQVGMAMAGGARTHVFHAADSFMESMLRRAGVERAVILDVVAREEAGTLARMRRSLARLGVDTRPLFFSVGRGPADIATLQLARTLGPDLIIAGKNGQSTLGAFLLGSVSGKVLAESACDMLIVPPPRATPKAAFLLNRRAPHGKASAGTHWMQDLPGILPRLPS</sequence>
<dbReference type="Proteomes" id="UP001180536">
    <property type="component" value="Unassembled WGS sequence"/>
</dbReference>
<dbReference type="Gene3D" id="3.40.50.620">
    <property type="entry name" value="HUPs"/>
    <property type="match status" value="2"/>
</dbReference>
<evidence type="ECO:0000313" key="6">
    <source>
        <dbReference type="Proteomes" id="UP001180536"/>
    </source>
</evidence>
<keyword evidence="2" id="KW-0547">Nucleotide-binding</keyword>
<evidence type="ECO:0000256" key="3">
    <source>
        <dbReference type="ARBA" id="ARBA00022840"/>
    </source>
</evidence>
<proteinExistence type="inferred from homology"/>
<dbReference type="Pfam" id="PF00582">
    <property type="entry name" value="Usp"/>
    <property type="match status" value="2"/>
</dbReference>
<feature type="domain" description="UspA" evidence="4">
    <location>
        <begin position="4"/>
        <end position="142"/>
    </location>
</feature>
<name>A0ABU1Z4V2_9BURK</name>
<keyword evidence="3" id="KW-0067">ATP-binding</keyword>
<gene>
    <name evidence="5" type="ORF">J2X16_000963</name>
</gene>
<dbReference type="InterPro" id="IPR006015">
    <property type="entry name" value="Universal_stress_UspA"/>
</dbReference>
<evidence type="ECO:0000313" key="5">
    <source>
        <dbReference type="EMBL" id="MDR7295642.1"/>
    </source>
</evidence>